<keyword evidence="7" id="KW-0479">Metal-binding</keyword>
<name>A0A7K3WTP5_9FLAO</name>
<dbReference type="InterPro" id="IPR004254">
    <property type="entry name" value="AdipoR/HlyIII-related"/>
</dbReference>
<evidence type="ECO:0000256" key="3">
    <source>
        <dbReference type="ARBA" id="ARBA00022475"/>
    </source>
</evidence>
<feature type="binding site" evidence="7">
    <location>
        <position position="192"/>
    </location>
    <ligand>
        <name>Zn(2+)</name>
        <dbReference type="ChEBI" id="CHEBI:29105"/>
    </ligand>
</feature>
<dbReference type="PANTHER" id="PTHR20855">
    <property type="entry name" value="ADIPOR/PROGESTIN RECEPTOR-RELATED"/>
    <property type="match status" value="1"/>
</dbReference>
<dbReference type="EMBL" id="JAAGVY010000039">
    <property type="protein sequence ID" value="NEN25063.1"/>
    <property type="molecule type" value="Genomic_DNA"/>
</dbReference>
<keyword evidence="6 8" id="KW-0472">Membrane</keyword>
<dbReference type="RefSeq" id="WP_163286501.1">
    <property type="nucleotide sequence ID" value="NZ_JAAGVY010000039.1"/>
</dbReference>
<dbReference type="GO" id="GO:0046872">
    <property type="term" value="F:metal ion binding"/>
    <property type="evidence" value="ECO:0007669"/>
    <property type="project" value="UniProtKB-KW"/>
</dbReference>
<dbReference type="InterPro" id="IPR005744">
    <property type="entry name" value="Hy-lIII"/>
</dbReference>
<evidence type="ECO:0000256" key="2">
    <source>
        <dbReference type="ARBA" id="ARBA00008488"/>
    </source>
</evidence>
<dbReference type="PANTHER" id="PTHR20855:SF3">
    <property type="entry name" value="LD03007P"/>
    <property type="match status" value="1"/>
</dbReference>
<feature type="transmembrane region" description="Helical" evidence="8">
    <location>
        <begin position="79"/>
        <end position="100"/>
    </location>
</feature>
<dbReference type="Proteomes" id="UP000486602">
    <property type="component" value="Unassembled WGS sequence"/>
</dbReference>
<feature type="transmembrane region" description="Helical" evidence="8">
    <location>
        <begin position="43"/>
        <end position="67"/>
    </location>
</feature>
<comment type="subcellular location">
    <subcellularLocation>
        <location evidence="1">Cell membrane</location>
        <topology evidence="1">Multi-pass membrane protein</topology>
    </subcellularLocation>
</comment>
<feature type="binding site" evidence="7">
    <location>
        <position position="66"/>
    </location>
    <ligand>
        <name>Zn(2+)</name>
        <dbReference type="ChEBI" id="CHEBI:29105"/>
    </ligand>
</feature>
<comment type="caution">
    <text evidence="9">The sequence shown here is derived from an EMBL/GenBank/DDBJ whole genome shotgun (WGS) entry which is preliminary data.</text>
</comment>
<dbReference type="GO" id="GO:0140911">
    <property type="term" value="F:pore-forming activity"/>
    <property type="evidence" value="ECO:0007669"/>
    <property type="project" value="InterPro"/>
</dbReference>
<feature type="transmembrane region" description="Helical" evidence="8">
    <location>
        <begin position="106"/>
        <end position="126"/>
    </location>
</feature>
<accession>A0A7K3WTP5</accession>
<gene>
    <name evidence="9" type="ORF">G3O08_16305</name>
</gene>
<dbReference type="GO" id="GO:0005886">
    <property type="term" value="C:plasma membrane"/>
    <property type="evidence" value="ECO:0007669"/>
    <property type="project" value="UniProtKB-SubCell"/>
</dbReference>
<protein>
    <submittedName>
        <fullName evidence="9">Hemolysin III family protein</fullName>
    </submittedName>
</protein>
<dbReference type="AlphaFoldDB" id="A0A7K3WTP5"/>
<feature type="transmembrane region" description="Helical" evidence="8">
    <location>
        <begin position="162"/>
        <end position="181"/>
    </location>
</feature>
<evidence type="ECO:0000256" key="6">
    <source>
        <dbReference type="ARBA" id="ARBA00023136"/>
    </source>
</evidence>
<reference evidence="9 10" key="1">
    <citation type="submission" date="2020-02" db="EMBL/GenBank/DDBJ databases">
        <title>Out from the shadows clarifying the taxonomy of the family Cryomorphaceae and related taxa by utilizing the GTDB taxonomic framework.</title>
        <authorList>
            <person name="Bowman J.P."/>
        </authorList>
    </citation>
    <scope>NUCLEOTIDE SEQUENCE [LARGE SCALE GENOMIC DNA]</scope>
    <source>
        <strain evidence="9 10">QSSC 1-22</strain>
    </source>
</reference>
<feature type="transmembrane region" description="Helical" evidence="8">
    <location>
        <begin position="133"/>
        <end position="150"/>
    </location>
</feature>
<keyword evidence="5 8" id="KW-1133">Transmembrane helix</keyword>
<keyword evidence="4 8" id="KW-0812">Transmembrane</keyword>
<keyword evidence="3" id="KW-1003">Cell membrane</keyword>
<dbReference type="Pfam" id="PF03006">
    <property type="entry name" value="HlyIII"/>
    <property type="match status" value="1"/>
</dbReference>
<evidence type="ECO:0000313" key="9">
    <source>
        <dbReference type="EMBL" id="NEN25063.1"/>
    </source>
</evidence>
<feature type="transmembrane region" description="Helical" evidence="8">
    <location>
        <begin position="12"/>
        <end position="31"/>
    </location>
</feature>
<evidence type="ECO:0000256" key="4">
    <source>
        <dbReference type="ARBA" id="ARBA00022692"/>
    </source>
</evidence>
<feature type="transmembrane region" description="Helical" evidence="8">
    <location>
        <begin position="193"/>
        <end position="210"/>
    </location>
</feature>
<organism evidence="9 10">
    <name type="scientific">Cryomorpha ignava</name>
    <dbReference type="NCBI Taxonomy" id="101383"/>
    <lineage>
        <taxon>Bacteria</taxon>
        <taxon>Pseudomonadati</taxon>
        <taxon>Bacteroidota</taxon>
        <taxon>Flavobacteriia</taxon>
        <taxon>Flavobacteriales</taxon>
        <taxon>Cryomorphaceae</taxon>
        <taxon>Cryomorpha</taxon>
    </lineage>
</organism>
<proteinExistence type="inferred from homology"/>
<keyword evidence="7" id="KW-0862">Zinc</keyword>
<feature type="binding site" evidence="7">
    <location>
        <position position="188"/>
    </location>
    <ligand>
        <name>Zn(2+)</name>
        <dbReference type="ChEBI" id="CHEBI:29105"/>
    </ligand>
</feature>
<comment type="similarity">
    <text evidence="2">Belongs to the UPF0073 (Hly-III) family.</text>
</comment>
<evidence type="ECO:0000313" key="10">
    <source>
        <dbReference type="Proteomes" id="UP000486602"/>
    </source>
</evidence>
<evidence type="ECO:0000256" key="7">
    <source>
        <dbReference type="PIRSR" id="PIRSR604254-1"/>
    </source>
</evidence>
<dbReference type="NCBIfam" id="TIGR01065">
    <property type="entry name" value="hlyIII"/>
    <property type="match status" value="1"/>
</dbReference>
<evidence type="ECO:0000256" key="8">
    <source>
        <dbReference type="SAM" id="Phobius"/>
    </source>
</evidence>
<evidence type="ECO:0000256" key="5">
    <source>
        <dbReference type="ARBA" id="ARBA00022989"/>
    </source>
</evidence>
<sequence>MSDYSPSHERANIATHIIGFVLGIVAIPFLIYHAVDSDFSNQVTVIGLLIYGVSFLMVFGFSSLYHYHREPKRRHLMKIWDHISIYYLIAGTYTPFILAYANKADVQLMLLVLWTLALAGTIFKFFFAGKFRVVSTAIYLAMGWMIVGAPDSFKDTMTDNSVFWIGVGGVFYTLGVVFYLVKKIPYHHAIWHVFVLGGAVSHLIGVWGIYQ</sequence>
<evidence type="ECO:0000256" key="1">
    <source>
        <dbReference type="ARBA" id="ARBA00004651"/>
    </source>
</evidence>
<keyword evidence="10" id="KW-1185">Reference proteome</keyword>